<organism evidence="2 3">
    <name type="scientific">Alkaliphilus flagellatus</name>
    <dbReference type="NCBI Taxonomy" id="2841507"/>
    <lineage>
        <taxon>Bacteria</taxon>
        <taxon>Bacillati</taxon>
        <taxon>Bacillota</taxon>
        <taxon>Clostridia</taxon>
        <taxon>Peptostreptococcales</taxon>
        <taxon>Natronincolaceae</taxon>
        <taxon>Alkaliphilus</taxon>
    </lineage>
</organism>
<name>A0ABS6G3S8_9FIRM</name>
<evidence type="ECO:0000313" key="2">
    <source>
        <dbReference type="EMBL" id="MBU5676796.1"/>
    </source>
</evidence>
<accession>A0ABS6G3S8</accession>
<comment type="caution">
    <text evidence="2">The sequence shown here is derived from an EMBL/GenBank/DDBJ whole genome shotgun (WGS) entry which is preliminary data.</text>
</comment>
<dbReference type="RefSeq" id="WP_216417027.1">
    <property type="nucleotide sequence ID" value="NZ_JAHLQK010000004.1"/>
</dbReference>
<dbReference type="InterPro" id="IPR049516">
    <property type="entry name" value="FAD-depend_C"/>
</dbReference>
<dbReference type="PANTHER" id="PTHR42842">
    <property type="entry name" value="FAD/NAD(P)-BINDING OXIDOREDUCTASE"/>
    <property type="match status" value="1"/>
</dbReference>
<sequence length="535" mass="58874">MLRVAGIKITINQNEADLKKTLLKKLNISETDLIDYRIYKESVDARKRDQLYFVYTIDVSIKNEDKIIKNSKSKDITITPNMDYKYVHKGNAKLTNPPIIIGSGPAGLFAALILAEMGYCPIVLERGKDVEERAKDVNHFWTTGNFIKDSNVQFGEGGAGTFSDGKLTTQIKDPRCRKVLEEFIEAGAPKEILYASKPHVGTDILQCVVKNIRKKIISLGGEVHFESKVTDFIIEDEKITGVKVNNESIVKGEAVVLAVGHSARDTFEMIYENGLEIHQKPFSIGVRIEHPQKMINESQYGTFASHPRLGAADYKLVHHCKNERSVYTFCMCPGGTVVAAASEEGGVVTNGMSEHARNKENANSALLVGIGPEDFESEHPLAGMYYQRKWEQRAFKEGGNNYCAPAQLVGDFLEDIPSTSLGKVNSSYTPGINLTDLRNCLPTYVVEAFKEALLELDKRLNGFGMKDAIMTGVETRSSSPIRIVRGINLESNIEGIYPSGEGAGYAGGIISAAVDGIKVAEAISEKYASIKNLSF</sequence>
<protein>
    <submittedName>
        <fullName evidence="2">NAD(P)/FAD-dependent oxidoreductase</fullName>
    </submittedName>
</protein>
<dbReference type="PIRSF" id="PIRSF038984">
    <property type="entry name" value="FAD_binding_protein"/>
    <property type="match status" value="1"/>
</dbReference>
<keyword evidence="3" id="KW-1185">Reference proteome</keyword>
<dbReference type="InterPro" id="IPR028348">
    <property type="entry name" value="FAD-binding_protein"/>
</dbReference>
<gene>
    <name evidence="2" type="ORF">KQI88_10235</name>
</gene>
<dbReference type="Proteomes" id="UP000779508">
    <property type="component" value="Unassembled WGS sequence"/>
</dbReference>
<evidence type="ECO:0000313" key="3">
    <source>
        <dbReference type="Proteomes" id="UP000779508"/>
    </source>
</evidence>
<dbReference type="EMBL" id="JAHLQK010000004">
    <property type="protein sequence ID" value="MBU5676796.1"/>
    <property type="molecule type" value="Genomic_DNA"/>
</dbReference>
<feature type="domain" description="FAD-dependent protein C-terminal" evidence="1">
    <location>
        <begin position="281"/>
        <end position="477"/>
    </location>
</feature>
<dbReference type="Pfam" id="PF21688">
    <property type="entry name" value="FAD-depend_C"/>
    <property type="match status" value="1"/>
</dbReference>
<evidence type="ECO:0000259" key="1">
    <source>
        <dbReference type="Pfam" id="PF21688"/>
    </source>
</evidence>
<dbReference type="PANTHER" id="PTHR42842:SF3">
    <property type="entry name" value="FAD_NAD(P)-BINDING OXIDOREDUCTASE FAMILY PROTEIN"/>
    <property type="match status" value="1"/>
</dbReference>
<reference evidence="2 3" key="1">
    <citation type="submission" date="2021-06" db="EMBL/GenBank/DDBJ databases">
        <authorList>
            <person name="Sun Q."/>
            <person name="Li D."/>
        </authorList>
    </citation>
    <scope>NUCLEOTIDE SEQUENCE [LARGE SCALE GENOMIC DNA]</scope>
    <source>
        <strain evidence="2 3">MSJ-5</strain>
    </source>
</reference>
<proteinExistence type="predicted"/>